<dbReference type="AlphaFoldDB" id="A0A2T3AZA8"/>
<dbReference type="Proteomes" id="UP000241818">
    <property type="component" value="Unassembled WGS sequence"/>
</dbReference>
<name>A0A2T3AZA8_AMORE</name>
<dbReference type="GeneID" id="36575641"/>
<accession>A0A2T3AZA8</accession>
<dbReference type="EMBL" id="KZ679012">
    <property type="protein sequence ID" value="PSS16489.1"/>
    <property type="molecule type" value="Genomic_DNA"/>
</dbReference>
<evidence type="ECO:0000313" key="1">
    <source>
        <dbReference type="EMBL" id="PSS16489.1"/>
    </source>
</evidence>
<dbReference type="SUPFAM" id="SSF54897">
    <property type="entry name" value="Protease propeptides/inhibitors"/>
    <property type="match status" value="1"/>
</dbReference>
<keyword evidence="2" id="KW-1185">Reference proteome</keyword>
<dbReference type="InterPro" id="IPR037045">
    <property type="entry name" value="S8pro/Inhibitor_I9_sf"/>
</dbReference>
<proteinExistence type="predicted"/>
<dbReference type="RefSeq" id="XP_024719997.1">
    <property type="nucleotide sequence ID" value="XM_024867560.1"/>
</dbReference>
<gene>
    <name evidence="1" type="ORF">M430DRAFT_42507</name>
</gene>
<reference evidence="1 2" key="1">
    <citation type="journal article" date="2018" name="New Phytol.">
        <title>Comparative genomics and transcriptomics depict ericoid mycorrhizal fungi as versatile saprotrophs and plant mutualists.</title>
        <authorList>
            <person name="Martino E."/>
            <person name="Morin E."/>
            <person name="Grelet G.A."/>
            <person name="Kuo A."/>
            <person name="Kohler A."/>
            <person name="Daghino S."/>
            <person name="Barry K.W."/>
            <person name="Cichocki N."/>
            <person name="Clum A."/>
            <person name="Dockter R.B."/>
            <person name="Hainaut M."/>
            <person name="Kuo R.C."/>
            <person name="LaButti K."/>
            <person name="Lindahl B.D."/>
            <person name="Lindquist E.A."/>
            <person name="Lipzen A."/>
            <person name="Khouja H.R."/>
            <person name="Magnuson J."/>
            <person name="Murat C."/>
            <person name="Ohm R.A."/>
            <person name="Singer S.W."/>
            <person name="Spatafora J.W."/>
            <person name="Wang M."/>
            <person name="Veneault-Fourrey C."/>
            <person name="Henrissat B."/>
            <person name="Grigoriev I.V."/>
            <person name="Martin F.M."/>
            <person name="Perotto S."/>
        </authorList>
    </citation>
    <scope>NUCLEOTIDE SEQUENCE [LARGE SCALE GENOMIC DNA]</scope>
    <source>
        <strain evidence="1 2">ATCC 22711</strain>
    </source>
</reference>
<evidence type="ECO:0008006" key="3">
    <source>
        <dbReference type="Google" id="ProtNLM"/>
    </source>
</evidence>
<organism evidence="1 2">
    <name type="scientific">Amorphotheca resinae ATCC 22711</name>
    <dbReference type="NCBI Taxonomy" id="857342"/>
    <lineage>
        <taxon>Eukaryota</taxon>
        <taxon>Fungi</taxon>
        <taxon>Dikarya</taxon>
        <taxon>Ascomycota</taxon>
        <taxon>Pezizomycotina</taxon>
        <taxon>Leotiomycetes</taxon>
        <taxon>Helotiales</taxon>
        <taxon>Amorphothecaceae</taxon>
        <taxon>Amorphotheca</taxon>
    </lineage>
</organism>
<dbReference type="OrthoDB" id="5518345at2759"/>
<dbReference type="Gene3D" id="3.30.70.80">
    <property type="entry name" value="Peptidase S8 propeptide/proteinase inhibitor I9"/>
    <property type="match status" value="1"/>
</dbReference>
<dbReference type="InParanoid" id="A0A2T3AZA8"/>
<evidence type="ECO:0000313" key="2">
    <source>
        <dbReference type="Proteomes" id="UP000241818"/>
    </source>
</evidence>
<protein>
    <recommendedName>
        <fullName evidence="3">Inhibitor I9 domain-containing protein</fullName>
    </recommendedName>
</protein>
<sequence length="76" mass="8577">MADQDSKKIEHMVTCKNFEDVEPAKELFIKQGGKITDTRTLYPGFTVEMPKDSVSTFEGNKYIDSVEVTGEVSTRK</sequence>